<name>A0A4R1N254_9FIRM</name>
<keyword evidence="5 9" id="KW-0812">Transmembrane</keyword>
<evidence type="ECO:0000256" key="7">
    <source>
        <dbReference type="ARBA" id="ARBA00023136"/>
    </source>
</evidence>
<sequence>MYKIYMGIGIFAVAFLATCVISSVIMRYFFGLSYAALEEFMTTLFAFTTFWGIGICIIEDEHIVIDSFYDFFPPLIKKWVTFFNYLIVLFVDWIIIKYGLSYTLQYGKHLSMGMRIPTYWMYGIIPLGASIAFVCIIIKLIRIARAPLSDYEKKIVLK</sequence>
<evidence type="ECO:0000313" key="12">
    <source>
        <dbReference type="Proteomes" id="UP000294545"/>
    </source>
</evidence>
<feature type="transmembrane region" description="Helical" evidence="9">
    <location>
        <begin position="40"/>
        <end position="58"/>
    </location>
</feature>
<dbReference type="Proteomes" id="UP000294545">
    <property type="component" value="Unassembled WGS sequence"/>
</dbReference>
<dbReference type="PANTHER" id="PTHR35011">
    <property type="entry name" value="2,3-DIKETO-L-GULONATE TRAP TRANSPORTER SMALL PERMEASE PROTEIN YIAM"/>
    <property type="match status" value="1"/>
</dbReference>
<evidence type="ECO:0000256" key="9">
    <source>
        <dbReference type="SAM" id="Phobius"/>
    </source>
</evidence>
<reference evidence="11 12" key="1">
    <citation type="submission" date="2019-03" db="EMBL/GenBank/DDBJ databases">
        <title>Genomic Encyclopedia of Type Strains, Phase IV (KMG-IV): sequencing the most valuable type-strain genomes for metagenomic binning, comparative biology and taxonomic classification.</title>
        <authorList>
            <person name="Goeker M."/>
        </authorList>
    </citation>
    <scope>NUCLEOTIDE SEQUENCE [LARGE SCALE GENOMIC DNA]</scope>
    <source>
        <strain evidence="11 12">DSM 24176</strain>
    </source>
</reference>
<evidence type="ECO:0000256" key="3">
    <source>
        <dbReference type="ARBA" id="ARBA00022475"/>
    </source>
</evidence>
<feature type="transmembrane region" description="Helical" evidence="9">
    <location>
        <begin position="120"/>
        <end position="141"/>
    </location>
</feature>
<evidence type="ECO:0000256" key="6">
    <source>
        <dbReference type="ARBA" id="ARBA00022989"/>
    </source>
</evidence>
<feature type="domain" description="Tripartite ATP-independent periplasmic transporters DctQ component" evidence="10">
    <location>
        <begin position="17"/>
        <end position="145"/>
    </location>
</feature>
<keyword evidence="2" id="KW-0813">Transport</keyword>
<evidence type="ECO:0000256" key="4">
    <source>
        <dbReference type="ARBA" id="ARBA00022519"/>
    </source>
</evidence>
<dbReference type="GO" id="GO:0005886">
    <property type="term" value="C:plasma membrane"/>
    <property type="evidence" value="ECO:0007669"/>
    <property type="project" value="UniProtKB-SubCell"/>
</dbReference>
<evidence type="ECO:0000259" key="10">
    <source>
        <dbReference type="Pfam" id="PF04290"/>
    </source>
</evidence>
<keyword evidence="7 9" id="KW-0472">Membrane</keyword>
<accession>A0A4R1N254</accession>
<dbReference type="EMBL" id="SMGQ01000001">
    <property type="protein sequence ID" value="TCL00067.1"/>
    <property type="molecule type" value="Genomic_DNA"/>
</dbReference>
<evidence type="ECO:0000256" key="5">
    <source>
        <dbReference type="ARBA" id="ARBA00022692"/>
    </source>
</evidence>
<feature type="transmembrane region" description="Helical" evidence="9">
    <location>
        <begin position="7"/>
        <end position="28"/>
    </location>
</feature>
<gene>
    <name evidence="11" type="ORF">EDC19_0048</name>
</gene>
<comment type="similarity">
    <text evidence="8">Belongs to the TRAP transporter small permease family.</text>
</comment>
<comment type="caution">
    <text evidence="11">The sequence shown here is derived from an EMBL/GenBank/DDBJ whole genome shotgun (WGS) entry which is preliminary data.</text>
</comment>
<dbReference type="Pfam" id="PF04290">
    <property type="entry name" value="DctQ"/>
    <property type="match status" value="1"/>
</dbReference>
<keyword evidence="6 9" id="KW-1133">Transmembrane helix</keyword>
<keyword evidence="4" id="KW-0997">Cell inner membrane</keyword>
<proteinExistence type="inferred from homology"/>
<comment type="subcellular location">
    <subcellularLocation>
        <location evidence="1">Cell inner membrane</location>
        <topology evidence="1">Multi-pass membrane protein</topology>
    </subcellularLocation>
</comment>
<dbReference type="AlphaFoldDB" id="A0A4R1N254"/>
<keyword evidence="12" id="KW-1185">Reference proteome</keyword>
<evidence type="ECO:0000256" key="2">
    <source>
        <dbReference type="ARBA" id="ARBA00022448"/>
    </source>
</evidence>
<protein>
    <submittedName>
        <fullName evidence="11">TRAP-type C4-dicarboxylate transport system permease small subunit</fullName>
    </submittedName>
</protein>
<dbReference type="InterPro" id="IPR007387">
    <property type="entry name" value="TRAP_DctQ"/>
</dbReference>
<organism evidence="11 12">
    <name type="scientific">Natranaerovirga hydrolytica</name>
    <dbReference type="NCBI Taxonomy" id="680378"/>
    <lineage>
        <taxon>Bacteria</taxon>
        <taxon>Bacillati</taxon>
        <taxon>Bacillota</taxon>
        <taxon>Clostridia</taxon>
        <taxon>Lachnospirales</taxon>
        <taxon>Natranaerovirgaceae</taxon>
        <taxon>Natranaerovirga</taxon>
    </lineage>
</organism>
<feature type="transmembrane region" description="Helical" evidence="9">
    <location>
        <begin position="79"/>
        <end position="100"/>
    </location>
</feature>
<dbReference type="InterPro" id="IPR055348">
    <property type="entry name" value="DctQ"/>
</dbReference>
<evidence type="ECO:0000313" key="11">
    <source>
        <dbReference type="EMBL" id="TCL00067.1"/>
    </source>
</evidence>
<keyword evidence="3" id="KW-1003">Cell membrane</keyword>
<evidence type="ECO:0000256" key="8">
    <source>
        <dbReference type="ARBA" id="ARBA00038436"/>
    </source>
</evidence>
<evidence type="ECO:0000256" key="1">
    <source>
        <dbReference type="ARBA" id="ARBA00004429"/>
    </source>
</evidence>